<keyword evidence="3" id="KW-0201">Cytochrome c-type biogenesis</keyword>
<dbReference type="SUPFAM" id="SSF52833">
    <property type="entry name" value="Thioredoxin-like"/>
    <property type="match status" value="1"/>
</dbReference>
<evidence type="ECO:0000313" key="8">
    <source>
        <dbReference type="Proteomes" id="UP000010164"/>
    </source>
</evidence>
<comment type="subcellular location">
    <subcellularLocation>
        <location evidence="1">Cell inner membrane</location>
        <topology evidence="1">Single-pass membrane protein</topology>
        <orientation evidence="1">Periplasmic side</orientation>
    </subcellularLocation>
</comment>
<dbReference type="AlphaFoldDB" id="L0WAE9"/>
<dbReference type="RefSeq" id="WP_008929417.1">
    <property type="nucleotide sequence ID" value="NZ_AMRJ01000017.1"/>
</dbReference>
<evidence type="ECO:0000259" key="6">
    <source>
        <dbReference type="PROSITE" id="PS51352"/>
    </source>
</evidence>
<dbReference type="PROSITE" id="PS51352">
    <property type="entry name" value="THIOREDOXIN_2"/>
    <property type="match status" value="1"/>
</dbReference>
<proteinExistence type="inferred from homology"/>
<dbReference type="PROSITE" id="PS00194">
    <property type="entry name" value="THIOREDOXIN_1"/>
    <property type="match status" value="1"/>
</dbReference>
<dbReference type="PANTHER" id="PTHR42852">
    <property type="entry name" value="THIOL:DISULFIDE INTERCHANGE PROTEIN DSBE"/>
    <property type="match status" value="1"/>
</dbReference>
<organism evidence="7 8">
    <name type="scientific">Alcanivorax hongdengensis A-11-3</name>
    <dbReference type="NCBI Taxonomy" id="1177179"/>
    <lineage>
        <taxon>Bacteria</taxon>
        <taxon>Pseudomonadati</taxon>
        <taxon>Pseudomonadota</taxon>
        <taxon>Gammaproteobacteria</taxon>
        <taxon>Oceanospirillales</taxon>
        <taxon>Alcanivoracaceae</taxon>
        <taxon>Alcanivorax</taxon>
    </lineage>
</organism>
<dbReference type="NCBIfam" id="TIGR00385">
    <property type="entry name" value="dsbE"/>
    <property type="match status" value="1"/>
</dbReference>
<dbReference type="InterPro" id="IPR004799">
    <property type="entry name" value="Periplasmic_diS_OxRdtase_DsbE"/>
</dbReference>
<evidence type="ECO:0000256" key="5">
    <source>
        <dbReference type="ARBA" id="ARBA00023284"/>
    </source>
</evidence>
<dbReference type="CDD" id="cd03010">
    <property type="entry name" value="TlpA_like_DsbE"/>
    <property type="match status" value="1"/>
</dbReference>
<dbReference type="InterPro" id="IPR050553">
    <property type="entry name" value="Thioredoxin_ResA/DsbE_sf"/>
</dbReference>
<dbReference type="InterPro" id="IPR017937">
    <property type="entry name" value="Thioredoxin_CS"/>
</dbReference>
<dbReference type="eggNOG" id="COG0526">
    <property type="taxonomic scope" value="Bacteria"/>
</dbReference>
<dbReference type="Gene3D" id="3.40.30.10">
    <property type="entry name" value="Glutaredoxin"/>
    <property type="match status" value="1"/>
</dbReference>
<comment type="similarity">
    <text evidence="2">Belongs to the thioredoxin family. DsbE subfamily.</text>
</comment>
<keyword evidence="5" id="KW-0676">Redox-active center</keyword>
<keyword evidence="4" id="KW-1015">Disulfide bond</keyword>
<dbReference type="PANTHER" id="PTHR42852:SF6">
    <property type="entry name" value="THIOL:DISULFIDE INTERCHANGE PROTEIN DSBE"/>
    <property type="match status" value="1"/>
</dbReference>
<dbReference type="GO" id="GO:0017004">
    <property type="term" value="P:cytochrome complex assembly"/>
    <property type="evidence" value="ECO:0007669"/>
    <property type="project" value="UniProtKB-KW"/>
</dbReference>
<evidence type="ECO:0000256" key="4">
    <source>
        <dbReference type="ARBA" id="ARBA00023157"/>
    </source>
</evidence>
<dbReference type="InterPro" id="IPR013740">
    <property type="entry name" value="Redoxin"/>
</dbReference>
<dbReference type="Pfam" id="PF08534">
    <property type="entry name" value="Redoxin"/>
    <property type="match status" value="1"/>
</dbReference>
<protein>
    <submittedName>
        <fullName evidence="7">Thiol:disulfide interchange protein DsbE</fullName>
    </submittedName>
</protein>
<dbReference type="PATRIC" id="fig|1177179.3.peg.2237"/>
<dbReference type="GO" id="GO:0015036">
    <property type="term" value="F:disulfide oxidoreductase activity"/>
    <property type="evidence" value="ECO:0007669"/>
    <property type="project" value="InterPro"/>
</dbReference>
<evidence type="ECO:0000256" key="3">
    <source>
        <dbReference type="ARBA" id="ARBA00022748"/>
    </source>
</evidence>
<dbReference type="Proteomes" id="UP000010164">
    <property type="component" value="Unassembled WGS sequence"/>
</dbReference>
<dbReference type="GO" id="GO:0030288">
    <property type="term" value="C:outer membrane-bounded periplasmic space"/>
    <property type="evidence" value="ECO:0007669"/>
    <property type="project" value="InterPro"/>
</dbReference>
<reference evidence="7 8" key="1">
    <citation type="journal article" date="2012" name="J. Bacteriol.">
        <title>Genome Sequence of the Alkane-Degrading Bacterium Alcanivorax hongdengensis Type Strain A-11-3.</title>
        <authorList>
            <person name="Lai Q."/>
            <person name="Shao Z."/>
        </authorList>
    </citation>
    <scope>NUCLEOTIDE SEQUENCE [LARGE SCALE GENOMIC DNA]</scope>
    <source>
        <strain evidence="7 8">A-11-3</strain>
    </source>
</reference>
<evidence type="ECO:0000256" key="1">
    <source>
        <dbReference type="ARBA" id="ARBA00004383"/>
    </source>
</evidence>
<dbReference type="EMBL" id="AMRJ01000017">
    <property type="protein sequence ID" value="EKF73921.1"/>
    <property type="molecule type" value="Genomic_DNA"/>
</dbReference>
<comment type="caution">
    <text evidence="7">The sequence shown here is derived from an EMBL/GenBank/DDBJ whole genome shotgun (WGS) entry which is preliminary data.</text>
</comment>
<dbReference type="InterPro" id="IPR036249">
    <property type="entry name" value="Thioredoxin-like_sf"/>
</dbReference>
<dbReference type="GO" id="GO:0005886">
    <property type="term" value="C:plasma membrane"/>
    <property type="evidence" value="ECO:0007669"/>
    <property type="project" value="UniProtKB-SubCell"/>
</dbReference>
<accession>L0WAE9</accession>
<evidence type="ECO:0000256" key="2">
    <source>
        <dbReference type="ARBA" id="ARBA00007758"/>
    </source>
</evidence>
<sequence length="180" mass="19698">MNAKSLWVALPLLAFLALVGLLYSGLGKDPQKLPSALVGKDVPAFSLPSLLTDETFTEQSLHGRWQLINVWATWCPTCHIEHPYLLTLAARGVPIVGINYKDEAGLARDYLANRGNPFVQVISDDSGQLGLDLGVYGAPETFLINPQGKILLRHAGNVDERVWNEEFLPLVPAGQWGKAQ</sequence>
<name>L0WAE9_9GAMM</name>
<evidence type="ECO:0000313" key="7">
    <source>
        <dbReference type="EMBL" id="EKF73921.1"/>
    </source>
</evidence>
<dbReference type="STRING" id="1177179.A11A3_11207"/>
<gene>
    <name evidence="7" type="ORF">A11A3_11207</name>
</gene>
<feature type="domain" description="Thioredoxin" evidence="6">
    <location>
        <begin position="36"/>
        <end position="176"/>
    </location>
</feature>
<dbReference type="InterPro" id="IPR013766">
    <property type="entry name" value="Thioredoxin_domain"/>
</dbReference>
<keyword evidence="8" id="KW-1185">Reference proteome</keyword>